<keyword evidence="3" id="KW-1185">Reference proteome</keyword>
<feature type="signal peptide" evidence="1">
    <location>
        <begin position="1"/>
        <end position="32"/>
    </location>
</feature>
<comment type="caution">
    <text evidence="2">The sequence shown here is derived from an EMBL/GenBank/DDBJ whole genome shotgun (WGS) entry which is preliminary data.</text>
</comment>
<feature type="chain" id="PRO_5038584933" description="Lipoprotein" evidence="1">
    <location>
        <begin position="33"/>
        <end position="180"/>
    </location>
</feature>
<sequence length="180" mass="18356">MGNATVQRLSRPALVAALAGGVLLAGALPVAAAGPTASTASAASAAYAKGTLGPFGYGGVKLGMSAKQAKATGKIKRTGDTGTCTTWILKAHPNAQGLLISKRYGVAAIFAPKGVATPQGIRLGSTFKQLKKAYPKLKTAASGYRYATIPGNPKAHYIFILRNSKISQLGLVLNSQDCAN</sequence>
<dbReference type="RefSeq" id="WP_203894579.1">
    <property type="nucleotide sequence ID" value="NZ_BOOH01000056.1"/>
</dbReference>
<protein>
    <recommendedName>
        <fullName evidence="4">Lipoprotein</fullName>
    </recommendedName>
</protein>
<dbReference type="AlphaFoldDB" id="A0A8J3RS81"/>
<evidence type="ECO:0000313" key="2">
    <source>
        <dbReference type="EMBL" id="GIH80138.1"/>
    </source>
</evidence>
<evidence type="ECO:0000313" key="3">
    <source>
        <dbReference type="Proteomes" id="UP000616724"/>
    </source>
</evidence>
<name>A0A8J3RS81_9ACTN</name>
<accession>A0A8J3RS81</accession>
<evidence type="ECO:0008006" key="4">
    <source>
        <dbReference type="Google" id="ProtNLM"/>
    </source>
</evidence>
<proteinExistence type="predicted"/>
<dbReference type="Proteomes" id="UP000616724">
    <property type="component" value="Unassembled WGS sequence"/>
</dbReference>
<evidence type="ECO:0000256" key="1">
    <source>
        <dbReference type="SAM" id="SignalP"/>
    </source>
</evidence>
<organism evidence="2 3">
    <name type="scientific">Planobispora longispora</name>
    <dbReference type="NCBI Taxonomy" id="28887"/>
    <lineage>
        <taxon>Bacteria</taxon>
        <taxon>Bacillati</taxon>
        <taxon>Actinomycetota</taxon>
        <taxon>Actinomycetes</taxon>
        <taxon>Streptosporangiales</taxon>
        <taxon>Streptosporangiaceae</taxon>
        <taxon>Planobispora</taxon>
    </lineage>
</organism>
<gene>
    <name evidence="2" type="ORF">Plo01_65670</name>
</gene>
<keyword evidence="1" id="KW-0732">Signal</keyword>
<reference evidence="2 3" key="1">
    <citation type="submission" date="2021-01" db="EMBL/GenBank/DDBJ databases">
        <title>Whole genome shotgun sequence of Planobispora longispora NBRC 13918.</title>
        <authorList>
            <person name="Komaki H."/>
            <person name="Tamura T."/>
        </authorList>
    </citation>
    <scope>NUCLEOTIDE SEQUENCE [LARGE SCALE GENOMIC DNA]</scope>
    <source>
        <strain evidence="2 3">NBRC 13918</strain>
    </source>
</reference>
<dbReference type="EMBL" id="BOOH01000056">
    <property type="protein sequence ID" value="GIH80138.1"/>
    <property type="molecule type" value="Genomic_DNA"/>
</dbReference>